<keyword evidence="1" id="KW-0472">Membrane</keyword>
<name>A0A8G0ZXU0_9RHOB</name>
<dbReference type="KEGG" id="nsm:JO391_08120"/>
<keyword evidence="1" id="KW-1133">Transmembrane helix</keyword>
<accession>A0A8G0ZXU0</accession>
<evidence type="ECO:0000313" key="3">
    <source>
        <dbReference type="Proteomes" id="UP000826300"/>
    </source>
</evidence>
<dbReference type="PANTHER" id="PTHR35813">
    <property type="entry name" value="INNER MEMBRANE PROTEIN YBAN"/>
    <property type="match status" value="1"/>
</dbReference>
<proteinExistence type="predicted"/>
<evidence type="ECO:0000256" key="1">
    <source>
        <dbReference type="SAM" id="Phobius"/>
    </source>
</evidence>
<dbReference type="EMBL" id="CP069370">
    <property type="protein sequence ID" value="QYZ71450.1"/>
    <property type="molecule type" value="Genomic_DNA"/>
</dbReference>
<dbReference type="PANTHER" id="PTHR35813:SF1">
    <property type="entry name" value="INNER MEMBRANE PROTEIN YBAN"/>
    <property type="match status" value="1"/>
</dbReference>
<dbReference type="PIRSF" id="PIRSF016789">
    <property type="entry name" value="DUF454"/>
    <property type="match status" value="1"/>
</dbReference>
<sequence length="120" mass="12726">MRTLWFVLGCLALALGVIGLFLPIMPTAPFIILAALAFSRSSERLHAWLLAHPQFGPIILNWQDYGAIAPWAKALSVGMMSASVVIGWLMGLSPLLVGVHLAIVAAVAVFILTRPSGPPG</sequence>
<dbReference type="Proteomes" id="UP000826300">
    <property type="component" value="Chromosome"/>
</dbReference>
<protein>
    <submittedName>
        <fullName evidence="2">YbaN family protein</fullName>
    </submittedName>
</protein>
<dbReference type="InterPro" id="IPR007401">
    <property type="entry name" value="DUF454"/>
</dbReference>
<feature type="transmembrane region" description="Helical" evidence="1">
    <location>
        <begin position="85"/>
        <end position="112"/>
    </location>
</feature>
<gene>
    <name evidence="2" type="ORF">JO391_08120</name>
</gene>
<reference evidence="2" key="1">
    <citation type="submission" date="2021-02" db="EMBL/GenBank/DDBJ databases">
        <title>Rhodobacter shimadae sp. nov., an aerobic anoxygenic phototrophic bacterium isolated from a hot spring.</title>
        <authorList>
            <person name="Muramatsu S."/>
            <person name="Haruta S."/>
            <person name="Hirose S."/>
            <person name="Hanada S."/>
        </authorList>
    </citation>
    <scope>NUCLEOTIDE SEQUENCE</scope>
    <source>
        <strain evidence="2">N10</strain>
    </source>
</reference>
<keyword evidence="3" id="KW-1185">Reference proteome</keyword>
<keyword evidence="1" id="KW-0812">Transmembrane</keyword>
<organism evidence="2 3">
    <name type="scientific">Neotabrizicola shimadae</name>
    <dbReference type="NCBI Taxonomy" id="2807096"/>
    <lineage>
        <taxon>Bacteria</taxon>
        <taxon>Pseudomonadati</taxon>
        <taxon>Pseudomonadota</taxon>
        <taxon>Alphaproteobacteria</taxon>
        <taxon>Rhodobacterales</taxon>
        <taxon>Paracoccaceae</taxon>
        <taxon>Neotabrizicola</taxon>
    </lineage>
</organism>
<dbReference type="RefSeq" id="WP_220663995.1">
    <property type="nucleotide sequence ID" value="NZ_CP069370.1"/>
</dbReference>
<dbReference type="AlphaFoldDB" id="A0A8G0ZXU0"/>
<dbReference type="Pfam" id="PF04304">
    <property type="entry name" value="DUF454"/>
    <property type="match status" value="1"/>
</dbReference>
<evidence type="ECO:0000313" key="2">
    <source>
        <dbReference type="EMBL" id="QYZ71450.1"/>
    </source>
</evidence>
<dbReference type="GO" id="GO:0005886">
    <property type="term" value="C:plasma membrane"/>
    <property type="evidence" value="ECO:0007669"/>
    <property type="project" value="TreeGrafter"/>
</dbReference>